<evidence type="ECO:0000259" key="1">
    <source>
        <dbReference type="Pfam" id="PF24536"/>
    </source>
</evidence>
<accession>A0A2G8LIP9</accession>
<protein>
    <submittedName>
        <fullName evidence="2">Putative NXPE family member 3-like isoform X2</fullName>
    </submittedName>
</protein>
<proteinExistence type="predicted"/>
<keyword evidence="3" id="KW-1185">Reference proteome</keyword>
<dbReference type="InterPro" id="IPR057106">
    <property type="entry name" value="NXPE4_C"/>
</dbReference>
<comment type="caution">
    <text evidence="2">The sequence shown here is derived from an EMBL/GenBank/DDBJ whole genome shotgun (WGS) entry which is preliminary data.</text>
</comment>
<dbReference type="AlphaFoldDB" id="A0A2G8LIP9"/>
<sequence length="217" mass="24753">MSSQSKSVLLGDSTIRQVFEYFRDVYKKYLKKLPLPEGAYSGYGPLRLQNEKSNTFIEFHFHGLPSSGSKLLLRTDYIEFIANRLNSGRDGCEVVYVLSVWAHFIAAGKEFYLQRLLAIKEAVKALLDRCPTAKVIIKGANTKDHPALWIAIISSEWNIAAHEADLRELFQDEKRVGFIDALEITKVQKYKDNVHPNRKIVGELVNRLLTYLCCSNL</sequence>
<evidence type="ECO:0000313" key="2">
    <source>
        <dbReference type="EMBL" id="PIK60138.1"/>
    </source>
</evidence>
<gene>
    <name evidence="2" type="ORF">BSL78_02952</name>
</gene>
<dbReference type="OrthoDB" id="5950832at2759"/>
<organism evidence="2 3">
    <name type="scientific">Stichopus japonicus</name>
    <name type="common">Sea cucumber</name>
    <dbReference type="NCBI Taxonomy" id="307972"/>
    <lineage>
        <taxon>Eukaryota</taxon>
        <taxon>Metazoa</taxon>
        <taxon>Echinodermata</taxon>
        <taxon>Eleutherozoa</taxon>
        <taxon>Echinozoa</taxon>
        <taxon>Holothuroidea</taxon>
        <taxon>Aspidochirotacea</taxon>
        <taxon>Aspidochirotida</taxon>
        <taxon>Stichopodidae</taxon>
        <taxon>Apostichopus</taxon>
    </lineage>
</organism>
<name>A0A2G8LIP9_STIJA</name>
<feature type="domain" description="NXPE C-terminal" evidence="1">
    <location>
        <begin position="8"/>
        <end position="213"/>
    </location>
</feature>
<reference evidence="2 3" key="1">
    <citation type="journal article" date="2017" name="PLoS Biol.">
        <title>The sea cucumber genome provides insights into morphological evolution and visceral regeneration.</title>
        <authorList>
            <person name="Zhang X."/>
            <person name="Sun L."/>
            <person name="Yuan J."/>
            <person name="Sun Y."/>
            <person name="Gao Y."/>
            <person name="Zhang L."/>
            <person name="Li S."/>
            <person name="Dai H."/>
            <person name="Hamel J.F."/>
            <person name="Liu C."/>
            <person name="Yu Y."/>
            <person name="Liu S."/>
            <person name="Lin W."/>
            <person name="Guo K."/>
            <person name="Jin S."/>
            <person name="Xu P."/>
            <person name="Storey K.B."/>
            <person name="Huan P."/>
            <person name="Zhang T."/>
            <person name="Zhou Y."/>
            <person name="Zhang J."/>
            <person name="Lin C."/>
            <person name="Li X."/>
            <person name="Xing L."/>
            <person name="Huo D."/>
            <person name="Sun M."/>
            <person name="Wang L."/>
            <person name="Mercier A."/>
            <person name="Li F."/>
            <person name="Yang H."/>
            <person name="Xiang J."/>
        </authorList>
    </citation>
    <scope>NUCLEOTIDE SEQUENCE [LARGE SCALE GENOMIC DNA]</scope>
    <source>
        <strain evidence="2">Shaxun</strain>
        <tissue evidence="2">Muscle</tissue>
    </source>
</reference>
<dbReference type="Pfam" id="PF24536">
    <property type="entry name" value="NXPE4_C"/>
    <property type="match status" value="1"/>
</dbReference>
<dbReference type="PANTHER" id="PTHR16165">
    <property type="entry name" value="NXPE FAMILY MEMBER"/>
    <property type="match status" value="1"/>
</dbReference>
<dbReference type="PANTHER" id="PTHR16165:SF5">
    <property type="entry name" value="NXPE FAMILY MEMBER 3"/>
    <property type="match status" value="1"/>
</dbReference>
<dbReference type="Proteomes" id="UP000230750">
    <property type="component" value="Unassembled WGS sequence"/>
</dbReference>
<dbReference type="STRING" id="307972.A0A2G8LIP9"/>
<dbReference type="EMBL" id="MRZV01000065">
    <property type="protein sequence ID" value="PIK60138.1"/>
    <property type="molecule type" value="Genomic_DNA"/>
</dbReference>
<evidence type="ECO:0000313" key="3">
    <source>
        <dbReference type="Proteomes" id="UP000230750"/>
    </source>
</evidence>